<dbReference type="OrthoDB" id="680057at2"/>
<dbReference type="Proteomes" id="UP000190888">
    <property type="component" value="Unassembled WGS sequence"/>
</dbReference>
<accession>A0A1T4LEC0</accession>
<organism evidence="2 3">
    <name type="scientific">Sediminibacterium ginsengisoli</name>
    <dbReference type="NCBI Taxonomy" id="413434"/>
    <lineage>
        <taxon>Bacteria</taxon>
        <taxon>Pseudomonadati</taxon>
        <taxon>Bacteroidota</taxon>
        <taxon>Chitinophagia</taxon>
        <taxon>Chitinophagales</taxon>
        <taxon>Chitinophagaceae</taxon>
        <taxon>Sediminibacterium</taxon>
    </lineage>
</organism>
<dbReference type="RefSeq" id="WP_078830398.1">
    <property type="nucleotide sequence ID" value="NZ_FUWH01000002.1"/>
</dbReference>
<keyword evidence="1" id="KW-0812">Transmembrane</keyword>
<keyword evidence="1" id="KW-0472">Membrane</keyword>
<name>A0A1T4LEC0_9BACT</name>
<gene>
    <name evidence="2" type="ORF">SAMN04488132_102455</name>
</gene>
<proteinExistence type="predicted"/>
<dbReference type="STRING" id="413434.SAMN04488132_102455"/>
<dbReference type="EMBL" id="FUWH01000002">
    <property type="protein sequence ID" value="SJZ52908.1"/>
    <property type="molecule type" value="Genomic_DNA"/>
</dbReference>
<keyword evidence="1" id="KW-1133">Transmembrane helix</keyword>
<feature type="transmembrane region" description="Helical" evidence="1">
    <location>
        <begin position="42"/>
        <end position="68"/>
    </location>
</feature>
<sequence>MKGLSFFSRFAFICNLFFLVCVIIQRIHFANGSPGFAGQQEISGIVIVLGWFVSPFLNLGVNTSYAILLINRKPFRLPRWLAFANLFFLILQFFIYFILPA</sequence>
<feature type="transmembrane region" description="Helical" evidence="1">
    <location>
        <begin position="12"/>
        <end position="30"/>
    </location>
</feature>
<evidence type="ECO:0000256" key="1">
    <source>
        <dbReference type="SAM" id="Phobius"/>
    </source>
</evidence>
<keyword evidence="3" id="KW-1185">Reference proteome</keyword>
<protein>
    <submittedName>
        <fullName evidence="2">Uncharacterized protein</fullName>
    </submittedName>
</protein>
<feature type="transmembrane region" description="Helical" evidence="1">
    <location>
        <begin position="80"/>
        <end position="99"/>
    </location>
</feature>
<reference evidence="2 3" key="1">
    <citation type="submission" date="2017-02" db="EMBL/GenBank/DDBJ databases">
        <authorList>
            <person name="Peterson S.W."/>
        </authorList>
    </citation>
    <scope>NUCLEOTIDE SEQUENCE [LARGE SCALE GENOMIC DNA]</scope>
    <source>
        <strain evidence="2 3">DSM 22335</strain>
    </source>
</reference>
<evidence type="ECO:0000313" key="2">
    <source>
        <dbReference type="EMBL" id="SJZ52908.1"/>
    </source>
</evidence>
<evidence type="ECO:0000313" key="3">
    <source>
        <dbReference type="Proteomes" id="UP000190888"/>
    </source>
</evidence>
<dbReference type="AlphaFoldDB" id="A0A1T4LEC0"/>